<dbReference type="InterPro" id="IPR013525">
    <property type="entry name" value="ABC2_TM"/>
</dbReference>
<gene>
    <name evidence="8" type="ordered locus">CHU_0386</name>
</gene>
<feature type="domain" description="ABC-2 type transporter transmembrane" evidence="7">
    <location>
        <begin position="21"/>
        <end position="415"/>
    </location>
</feature>
<evidence type="ECO:0000313" key="8">
    <source>
        <dbReference type="EMBL" id="ABG57676.1"/>
    </source>
</evidence>
<dbReference type="Proteomes" id="UP000001822">
    <property type="component" value="Chromosome"/>
</dbReference>
<dbReference type="Pfam" id="PF12698">
    <property type="entry name" value="ABC2_membrane_3"/>
    <property type="match status" value="1"/>
</dbReference>
<dbReference type="PANTHER" id="PTHR30294:SF38">
    <property type="entry name" value="TRANSPORT PERMEASE PROTEIN"/>
    <property type="match status" value="1"/>
</dbReference>
<dbReference type="OrthoDB" id="266913at2"/>
<feature type="transmembrane region" description="Helical" evidence="6">
    <location>
        <begin position="230"/>
        <end position="250"/>
    </location>
</feature>
<evidence type="ECO:0000256" key="4">
    <source>
        <dbReference type="ARBA" id="ARBA00022989"/>
    </source>
</evidence>
<dbReference type="EMBL" id="CP000383">
    <property type="protein sequence ID" value="ABG57676.1"/>
    <property type="molecule type" value="Genomic_DNA"/>
</dbReference>
<comment type="subcellular location">
    <subcellularLocation>
        <location evidence="1">Cell membrane</location>
        <topology evidence="1">Multi-pass membrane protein</topology>
    </subcellularLocation>
</comment>
<evidence type="ECO:0000256" key="1">
    <source>
        <dbReference type="ARBA" id="ARBA00004651"/>
    </source>
</evidence>
<dbReference type="AlphaFoldDB" id="A0A6N4SN10"/>
<keyword evidence="3 6" id="KW-0812">Transmembrane</keyword>
<evidence type="ECO:0000259" key="7">
    <source>
        <dbReference type="Pfam" id="PF12698"/>
    </source>
</evidence>
<name>A0A6N4SN10_CYTH3</name>
<dbReference type="Gene3D" id="3.40.1710.10">
    <property type="entry name" value="abc type-2 transporter like domain"/>
    <property type="match status" value="1"/>
</dbReference>
<protein>
    <submittedName>
        <fullName evidence="8">ABC transporter, permease component</fullName>
    </submittedName>
</protein>
<evidence type="ECO:0000256" key="3">
    <source>
        <dbReference type="ARBA" id="ARBA00022692"/>
    </source>
</evidence>
<dbReference type="InterPro" id="IPR051449">
    <property type="entry name" value="ABC-2_transporter_component"/>
</dbReference>
<dbReference type="GO" id="GO:0005886">
    <property type="term" value="C:plasma membrane"/>
    <property type="evidence" value="ECO:0007669"/>
    <property type="project" value="UniProtKB-SubCell"/>
</dbReference>
<feature type="transmembrane region" description="Helical" evidence="6">
    <location>
        <begin position="277"/>
        <end position="301"/>
    </location>
</feature>
<keyword evidence="9" id="KW-1185">Reference proteome</keyword>
<evidence type="ECO:0000313" key="9">
    <source>
        <dbReference type="Proteomes" id="UP000001822"/>
    </source>
</evidence>
<feature type="transmembrane region" description="Helical" evidence="6">
    <location>
        <begin position="345"/>
        <end position="366"/>
    </location>
</feature>
<organism evidence="8 9">
    <name type="scientific">Cytophaga hutchinsonii (strain ATCC 33406 / DSM 1761 / CIP 103989 / NBRC 15051 / NCIMB 9469 / D465)</name>
    <dbReference type="NCBI Taxonomy" id="269798"/>
    <lineage>
        <taxon>Bacteria</taxon>
        <taxon>Pseudomonadati</taxon>
        <taxon>Bacteroidota</taxon>
        <taxon>Cytophagia</taxon>
        <taxon>Cytophagales</taxon>
        <taxon>Cytophagaceae</taxon>
        <taxon>Cytophaga</taxon>
    </lineage>
</organism>
<dbReference type="PANTHER" id="PTHR30294">
    <property type="entry name" value="MEMBRANE COMPONENT OF ABC TRANSPORTER YHHJ-RELATED"/>
    <property type="match status" value="1"/>
</dbReference>
<feature type="transmembrane region" description="Helical" evidence="6">
    <location>
        <begin position="313"/>
        <end position="333"/>
    </location>
</feature>
<keyword evidence="5 6" id="KW-0472">Membrane</keyword>
<dbReference type="GO" id="GO:0140359">
    <property type="term" value="F:ABC-type transporter activity"/>
    <property type="evidence" value="ECO:0007669"/>
    <property type="project" value="InterPro"/>
</dbReference>
<keyword evidence="4 6" id="KW-1133">Transmembrane helix</keyword>
<dbReference type="KEGG" id="chu:CHU_0386"/>
<feature type="transmembrane region" description="Helical" evidence="6">
    <location>
        <begin position="20"/>
        <end position="39"/>
    </location>
</feature>
<evidence type="ECO:0000256" key="2">
    <source>
        <dbReference type="ARBA" id="ARBA00022475"/>
    </source>
</evidence>
<sequence>MFKLWATIRKDTLLLFRDKVGLLLMFVMPIILVLVITSIQNSTFELVNENKIPLLVCNKDTAYTSIEFIEALDQIGMFEIKQVSKDLTNESLNTLMHENDVLISIIIPPTFSSSISQKSTNVSSKALHEFGLAENTLTKKEFPEKPLPITFIYNPVLQQSFLQSINGALTSAIQIIEGKKLVQQLYVTLNEKPMPENLQMEILQKNISIEEIAAAKDGSKTIPNATQHNVPAWTIFAMFFIVISLGGSVVKEKLSGSFVRLKTLPTNYLTALLSKQLTYLGVTLLQVFVIFSLGIWIFPYIGLPALNLPADLFGLLIVSLLCGWCAISYAICIGTYSQTQEQANGFGAVSIVILAAISGILVPSFAMPQSFAVIMKLSPLYWCLESYYGLFLERGSLADILETTLPLLGFIVIIQGITLIGLKKKNLI</sequence>
<accession>A0A6N4SN10</accession>
<evidence type="ECO:0000256" key="6">
    <source>
        <dbReference type="SAM" id="Phobius"/>
    </source>
</evidence>
<proteinExistence type="predicted"/>
<evidence type="ECO:0000256" key="5">
    <source>
        <dbReference type="ARBA" id="ARBA00023136"/>
    </source>
</evidence>
<keyword evidence="2" id="KW-1003">Cell membrane</keyword>
<reference evidence="8 9" key="1">
    <citation type="journal article" date="2007" name="Appl. Environ. Microbiol.">
        <title>Genome sequence of the cellulolytic gliding bacterium Cytophaga hutchinsonii.</title>
        <authorList>
            <person name="Xie G."/>
            <person name="Bruce D.C."/>
            <person name="Challacombe J.F."/>
            <person name="Chertkov O."/>
            <person name="Detter J.C."/>
            <person name="Gilna P."/>
            <person name="Han C.S."/>
            <person name="Lucas S."/>
            <person name="Misra M."/>
            <person name="Myers G.L."/>
            <person name="Richardson P."/>
            <person name="Tapia R."/>
            <person name="Thayer N."/>
            <person name="Thompson L.S."/>
            <person name="Brettin T.S."/>
            <person name="Henrissat B."/>
            <person name="Wilson D.B."/>
            <person name="McBride M.J."/>
        </authorList>
    </citation>
    <scope>NUCLEOTIDE SEQUENCE [LARGE SCALE GENOMIC DNA]</scope>
    <source>
        <strain evidence="9">ATCC 33406 / DSM 1761 / CIP 103989 / NBRC 15051 / NCIMB 9469 / D465</strain>
    </source>
</reference>
<dbReference type="RefSeq" id="WP_011583792.1">
    <property type="nucleotide sequence ID" value="NC_008255.1"/>
</dbReference>
<feature type="transmembrane region" description="Helical" evidence="6">
    <location>
        <begin position="404"/>
        <end position="422"/>
    </location>
</feature>